<evidence type="ECO:0000313" key="8">
    <source>
        <dbReference type="EMBL" id="MFD1531504.1"/>
    </source>
</evidence>
<dbReference type="InterPro" id="IPR016741">
    <property type="entry name" value="UCP018953"/>
</dbReference>
<gene>
    <name evidence="8" type="ORF">ACFSCY_18875</name>
</gene>
<reference evidence="9" key="1">
    <citation type="journal article" date="2019" name="Int. J. Syst. Evol. Microbiol.">
        <title>The Global Catalogue of Microorganisms (GCM) 10K type strain sequencing project: providing services to taxonomists for standard genome sequencing and annotation.</title>
        <authorList>
            <consortium name="The Broad Institute Genomics Platform"/>
            <consortium name="The Broad Institute Genome Sequencing Center for Infectious Disease"/>
            <person name="Wu L."/>
            <person name="Ma J."/>
        </authorList>
    </citation>
    <scope>NUCLEOTIDE SEQUENCE [LARGE SCALE GENOMIC DNA]</scope>
    <source>
        <strain evidence="9">JCM 12165</strain>
    </source>
</reference>
<dbReference type="Pfam" id="PF08495">
    <property type="entry name" value="FIST"/>
    <property type="match status" value="1"/>
</dbReference>
<dbReference type="PANTHER" id="PTHR14939:SF5">
    <property type="entry name" value="F-BOX ONLY PROTEIN 22"/>
    <property type="match status" value="1"/>
</dbReference>
<evidence type="ECO:0000256" key="2">
    <source>
        <dbReference type="ARBA" id="ARBA00022475"/>
    </source>
</evidence>
<dbReference type="InterPro" id="IPR019494">
    <property type="entry name" value="FIST_C"/>
</dbReference>
<sequence length="375" mass="37894">MAAAESAVGQALERLGGRRPDLLCVFVCGSNPETIADAGATAVKIADAGTTIGCSAGGVIGAGRGVEHVDAVAVWAAVLPGVEVRPIHLGVHRVGDALLVSGLPPGAPEDEVGVLLTDPYGFPVVPFVEHYNDSRPGLPLVGGLASGPLGPGSTKLFLDDAVLDGAVGVLLSGPIAAHIAVSQGCRPIGPPMTVTKAEENVLVELAGMPAYRKLAQIVAALPPEQHALALRGLHLGVAMNEYAETHERGDFLIRGILGADERTGAVVVGDTVDVGTTVRFQVRDAAAADEDLSELLAKLGESGGSKGALLFSCNGRGRAMFPSADHDVVAVRQTLGLDAVTGFFAAGEIGPVAGRNHVHGFTASILAVGSPPGSG</sequence>
<dbReference type="InterPro" id="IPR013702">
    <property type="entry name" value="FIST_domain_N"/>
</dbReference>
<evidence type="ECO:0000313" key="9">
    <source>
        <dbReference type="Proteomes" id="UP001597145"/>
    </source>
</evidence>
<dbReference type="RefSeq" id="WP_343978771.1">
    <property type="nucleotide sequence ID" value="NZ_BAAAJG010000010.1"/>
</dbReference>
<dbReference type="SMART" id="SM00897">
    <property type="entry name" value="FIST"/>
    <property type="match status" value="1"/>
</dbReference>
<evidence type="ECO:0000256" key="1">
    <source>
        <dbReference type="ARBA" id="ARBA00004651"/>
    </source>
</evidence>
<comment type="caution">
    <text evidence="8">The sequence shown here is derived from an EMBL/GenBank/DDBJ whole genome shotgun (WGS) entry which is preliminary data.</text>
</comment>
<evidence type="ECO:0000256" key="3">
    <source>
        <dbReference type="ARBA" id="ARBA00022692"/>
    </source>
</evidence>
<accession>A0ABW4FLL1</accession>
<evidence type="ECO:0000259" key="7">
    <source>
        <dbReference type="SMART" id="SM01204"/>
    </source>
</evidence>
<feature type="domain" description="FIST C-domain" evidence="7">
    <location>
        <begin position="210"/>
        <end position="352"/>
    </location>
</feature>
<keyword evidence="3" id="KW-0812">Transmembrane</keyword>
<dbReference type="PIRSF" id="PIRSF018953">
    <property type="entry name" value="UCP018953"/>
    <property type="match status" value="1"/>
</dbReference>
<dbReference type="EMBL" id="JBHUCP010000012">
    <property type="protein sequence ID" value="MFD1531504.1"/>
    <property type="molecule type" value="Genomic_DNA"/>
</dbReference>
<keyword evidence="9" id="KW-1185">Reference proteome</keyword>
<dbReference type="SMART" id="SM01204">
    <property type="entry name" value="FIST_C"/>
    <property type="match status" value="1"/>
</dbReference>
<evidence type="ECO:0000256" key="5">
    <source>
        <dbReference type="ARBA" id="ARBA00023136"/>
    </source>
</evidence>
<dbReference type="Pfam" id="PF10442">
    <property type="entry name" value="FIST_C"/>
    <property type="match status" value="1"/>
</dbReference>
<evidence type="ECO:0000256" key="4">
    <source>
        <dbReference type="ARBA" id="ARBA00022989"/>
    </source>
</evidence>
<keyword evidence="5" id="KW-0472">Membrane</keyword>
<organism evidence="8 9">
    <name type="scientific">Pseudonocardia aurantiaca</name>
    <dbReference type="NCBI Taxonomy" id="75290"/>
    <lineage>
        <taxon>Bacteria</taxon>
        <taxon>Bacillati</taxon>
        <taxon>Actinomycetota</taxon>
        <taxon>Actinomycetes</taxon>
        <taxon>Pseudonocardiales</taxon>
        <taxon>Pseudonocardiaceae</taxon>
        <taxon>Pseudonocardia</taxon>
    </lineage>
</organism>
<proteinExistence type="predicted"/>
<keyword evidence="2" id="KW-1003">Cell membrane</keyword>
<comment type="subcellular location">
    <subcellularLocation>
        <location evidence="1">Cell membrane</location>
        <topology evidence="1">Multi-pass membrane protein</topology>
    </subcellularLocation>
</comment>
<dbReference type="Proteomes" id="UP001597145">
    <property type="component" value="Unassembled WGS sequence"/>
</dbReference>
<keyword evidence="4" id="KW-1133">Transmembrane helix</keyword>
<name>A0ABW4FLL1_9PSEU</name>
<dbReference type="PANTHER" id="PTHR14939">
    <property type="entry name" value="F-BOX ONLY PROTEIN 22"/>
    <property type="match status" value="1"/>
</dbReference>
<feature type="domain" description="FIST" evidence="6">
    <location>
        <begin position="19"/>
        <end position="209"/>
    </location>
</feature>
<protein>
    <submittedName>
        <fullName evidence="8">FIST N-terminal domain-containing protein</fullName>
    </submittedName>
</protein>
<evidence type="ECO:0000259" key="6">
    <source>
        <dbReference type="SMART" id="SM00897"/>
    </source>
</evidence>